<proteinExistence type="predicted"/>
<accession>A0A1G1W3F3</accession>
<gene>
    <name evidence="1" type="ORF">A2113_02830</name>
</gene>
<evidence type="ECO:0000313" key="2">
    <source>
        <dbReference type="Proteomes" id="UP000176299"/>
    </source>
</evidence>
<sequence length="75" mass="8586">MIATTTSPIVIHRAVPFGIFLTPFIFQVVPDTKGKLFLHDSDACTTNRYYNLAVFGFAVYSDRATLFVKFYRIFN</sequence>
<reference evidence="1 2" key="1">
    <citation type="journal article" date="2016" name="Nat. Commun.">
        <title>Thousands of microbial genomes shed light on interconnected biogeochemical processes in an aquifer system.</title>
        <authorList>
            <person name="Anantharaman K."/>
            <person name="Brown C.T."/>
            <person name="Hug L.A."/>
            <person name="Sharon I."/>
            <person name="Castelle C.J."/>
            <person name="Probst A.J."/>
            <person name="Thomas B.C."/>
            <person name="Singh A."/>
            <person name="Wilkins M.J."/>
            <person name="Karaoz U."/>
            <person name="Brodie E.L."/>
            <person name="Williams K.H."/>
            <person name="Hubbard S.S."/>
            <person name="Banfield J.F."/>
        </authorList>
    </citation>
    <scope>NUCLEOTIDE SEQUENCE [LARGE SCALE GENOMIC DNA]</scope>
</reference>
<organism evidence="1 2">
    <name type="scientific">Candidatus Woykebacteria bacterium GWA1_44_8</name>
    <dbReference type="NCBI Taxonomy" id="1802591"/>
    <lineage>
        <taxon>Bacteria</taxon>
        <taxon>Candidatus Woykeibacteriota</taxon>
    </lineage>
</organism>
<comment type="caution">
    <text evidence="1">The sequence shown here is derived from an EMBL/GenBank/DDBJ whole genome shotgun (WGS) entry which is preliminary data.</text>
</comment>
<protein>
    <submittedName>
        <fullName evidence="1">Uncharacterized protein</fullName>
    </submittedName>
</protein>
<name>A0A1G1W3F3_9BACT</name>
<dbReference type="AlphaFoldDB" id="A0A1G1W3F3"/>
<dbReference type="EMBL" id="MHCN01000009">
    <property type="protein sequence ID" value="OGY22114.1"/>
    <property type="molecule type" value="Genomic_DNA"/>
</dbReference>
<dbReference type="Proteomes" id="UP000176299">
    <property type="component" value="Unassembled WGS sequence"/>
</dbReference>
<evidence type="ECO:0000313" key="1">
    <source>
        <dbReference type="EMBL" id="OGY22114.1"/>
    </source>
</evidence>